<proteinExistence type="predicted"/>
<evidence type="ECO:0000313" key="2">
    <source>
        <dbReference type="Proteomes" id="UP000238523"/>
    </source>
</evidence>
<organism evidence="1 2">
    <name type="scientific">Rhizobium leguminosarum</name>
    <dbReference type="NCBI Taxonomy" id="384"/>
    <lineage>
        <taxon>Bacteria</taxon>
        <taxon>Pseudomonadati</taxon>
        <taxon>Pseudomonadota</taxon>
        <taxon>Alphaproteobacteria</taxon>
        <taxon>Hyphomicrobiales</taxon>
        <taxon>Rhizobiaceae</taxon>
        <taxon>Rhizobium/Agrobacterium group</taxon>
        <taxon>Rhizobium</taxon>
    </lineage>
</organism>
<name>A0A2K9Z5X1_RHILE</name>
<dbReference type="Proteomes" id="UP000238523">
    <property type="component" value="Chromosome"/>
</dbReference>
<dbReference type="AlphaFoldDB" id="A0A2K9Z5X1"/>
<gene>
    <name evidence="1" type="ORF">CUJ84_Chr003293</name>
</gene>
<dbReference type="EMBL" id="CP025012">
    <property type="protein sequence ID" value="AUW43632.1"/>
    <property type="molecule type" value="Genomic_DNA"/>
</dbReference>
<accession>A0A2K9Z5X1</accession>
<protein>
    <submittedName>
        <fullName evidence="1">Uncharacterized protein</fullName>
    </submittedName>
</protein>
<sequence>MKDVCAELPGPLQMAFTADNLAADDRFLAAILHCADQMLAIYRESPRIASIFAAQQRWLMAHAGFALHYGYSDDGKSGGLYSGRFIDFAVRNNIASRNTAAAFMQEMLAYRFLRPVPGPDKRTRYLEPTEIAEQHFTRWLVAHMMILDSLDGGERADKITANPSAMMAAIQPLIARAIIGSEAVRNPGATFNLFNWANSGGLVMDYLISRLPEFPRTADRVVLGPLSLREIREQFMISNTHLKRLLMQAATMESIGWTEPSRKGDFWLSAHFIREYWNYQAAKFAIIDAAAEAVLGPAVRDEPQARRVI</sequence>
<evidence type="ECO:0000313" key="1">
    <source>
        <dbReference type="EMBL" id="AUW43632.1"/>
    </source>
</evidence>
<reference evidence="1 2" key="1">
    <citation type="submission" date="2017-11" db="EMBL/GenBank/DDBJ databases">
        <title>Complete genome of Rhizobium leguminosarum Norway, an ineffective micro-symbiont.</title>
        <authorList>
            <person name="Hoffrichter A."/>
            <person name="Liang J."/>
            <person name="Brachmann A."/>
            <person name="Marin M."/>
        </authorList>
    </citation>
    <scope>NUCLEOTIDE SEQUENCE [LARGE SCALE GENOMIC DNA]</scope>
    <source>
        <strain evidence="1 2">Norway</strain>
    </source>
</reference>